<dbReference type="Proteomes" id="UP000244924">
    <property type="component" value="Unassembled WGS sequence"/>
</dbReference>
<dbReference type="Gene3D" id="3.40.50.300">
    <property type="entry name" value="P-loop containing nucleotide triphosphate hydrolases"/>
    <property type="match status" value="1"/>
</dbReference>
<dbReference type="GO" id="GO:0005524">
    <property type="term" value="F:ATP binding"/>
    <property type="evidence" value="ECO:0007669"/>
    <property type="project" value="UniProtKB-KW"/>
</dbReference>
<protein>
    <submittedName>
        <fullName evidence="4">Tungstate uptake system ATP-binding protein TupC</fullName>
        <ecNumber evidence="4">3.6.3.55</ecNumber>
    </submittedName>
</protein>
<keyword evidence="5" id="KW-1185">Reference proteome</keyword>
<dbReference type="InterPro" id="IPR003593">
    <property type="entry name" value="AAA+_ATPase"/>
</dbReference>
<dbReference type="EC" id="3.6.3.55" evidence="4"/>
<dbReference type="PANTHER" id="PTHR24220">
    <property type="entry name" value="IMPORT ATP-BINDING PROTEIN"/>
    <property type="match status" value="1"/>
</dbReference>
<dbReference type="AlphaFoldDB" id="A0A2R8BJW8"/>
<dbReference type="SMART" id="SM00382">
    <property type="entry name" value="AAA"/>
    <property type="match status" value="1"/>
</dbReference>
<dbReference type="InterPro" id="IPR017871">
    <property type="entry name" value="ABC_transporter-like_CS"/>
</dbReference>
<keyword evidence="4" id="KW-0378">Hydrolase</keyword>
<reference evidence="4 5" key="1">
    <citation type="submission" date="2018-03" db="EMBL/GenBank/DDBJ databases">
        <authorList>
            <person name="Keele B.F."/>
        </authorList>
    </citation>
    <scope>NUCLEOTIDE SEQUENCE [LARGE SCALE GENOMIC DNA]</scope>
    <source>
        <strain evidence="4 5">CECT 8626</strain>
    </source>
</reference>
<evidence type="ECO:0000256" key="2">
    <source>
        <dbReference type="ARBA" id="ARBA00022840"/>
    </source>
</evidence>
<dbReference type="EMBL" id="OMOQ01000002">
    <property type="protein sequence ID" value="SPH23701.1"/>
    <property type="molecule type" value="Genomic_DNA"/>
</dbReference>
<dbReference type="GO" id="GO:0022857">
    <property type="term" value="F:transmembrane transporter activity"/>
    <property type="evidence" value="ECO:0007669"/>
    <property type="project" value="TreeGrafter"/>
</dbReference>
<evidence type="ECO:0000313" key="5">
    <source>
        <dbReference type="Proteomes" id="UP000244924"/>
    </source>
</evidence>
<dbReference type="InterPro" id="IPR015854">
    <property type="entry name" value="ABC_transpr_LolD-like"/>
</dbReference>
<dbReference type="GO" id="GO:0005886">
    <property type="term" value="C:plasma membrane"/>
    <property type="evidence" value="ECO:0007669"/>
    <property type="project" value="TreeGrafter"/>
</dbReference>
<name>A0A2R8BJW8_9RHOB</name>
<dbReference type="GO" id="GO:0016887">
    <property type="term" value="F:ATP hydrolysis activity"/>
    <property type="evidence" value="ECO:0007669"/>
    <property type="project" value="InterPro"/>
</dbReference>
<feature type="domain" description="ABC transporter" evidence="3">
    <location>
        <begin position="23"/>
        <end position="249"/>
    </location>
</feature>
<dbReference type="InterPro" id="IPR003439">
    <property type="entry name" value="ABC_transporter-like_ATP-bd"/>
</dbReference>
<dbReference type="InterPro" id="IPR027417">
    <property type="entry name" value="P-loop_NTPase"/>
</dbReference>
<proteinExistence type="predicted"/>
<gene>
    <name evidence="4" type="primary">tupC</name>
    <name evidence="4" type="ORF">DEA8626_02767</name>
</gene>
<dbReference type="RefSeq" id="WP_108853790.1">
    <property type="nucleotide sequence ID" value="NZ_OMOQ01000002.1"/>
</dbReference>
<dbReference type="Pfam" id="PF00005">
    <property type="entry name" value="ABC_tran"/>
    <property type="match status" value="1"/>
</dbReference>
<accession>A0A2R8BJW8</accession>
<dbReference type="PROSITE" id="PS50893">
    <property type="entry name" value="ABC_TRANSPORTER_2"/>
    <property type="match status" value="1"/>
</dbReference>
<dbReference type="SUPFAM" id="SSF52540">
    <property type="entry name" value="P-loop containing nucleoside triphosphate hydrolases"/>
    <property type="match status" value="1"/>
</dbReference>
<keyword evidence="1" id="KW-0547">Nucleotide-binding</keyword>
<keyword evidence="2 4" id="KW-0067">ATP-binding</keyword>
<evidence type="ECO:0000259" key="3">
    <source>
        <dbReference type="PROSITE" id="PS50893"/>
    </source>
</evidence>
<sequence>MRDVIFDISTAVAAPQTRCEAVLATRGLYFDAGGKRLIDGVDIGIRQGRRTMIMGANGAGKSLLLRLLHGLVAPTRGDVVWHGRPLDRAARQAQAMVFQRPVVLRRSVLANLRFALSARGIRGAERAAREAEALSRARLDHLARSPARVLSGGEQQRLTIARALACKPEMLLLDEPTASLDPASTQAIETLLTEAHRDGVTIVMVTHDAGQARRIGDDVIFLHDGRVVETGAVTRVLDAPQSDAASAWLGDRLYISRSAHSEI</sequence>
<evidence type="ECO:0000256" key="1">
    <source>
        <dbReference type="ARBA" id="ARBA00022741"/>
    </source>
</evidence>
<dbReference type="OrthoDB" id="9802264at2"/>
<dbReference type="PROSITE" id="PS00211">
    <property type="entry name" value="ABC_TRANSPORTER_1"/>
    <property type="match status" value="1"/>
</dbReference>
<organism evidence="4 5">
    <name type="scientific">Albidovulum aquaemixtae</name>
    <dbReference type="NCBI Taxonomy" id="1542388"/>
    <lineage>
        <taxon>Bacteria</taxon>
        <taxon>Pseudomonadati</taxon>
        <taxon>Pseudomonadota</taxon>
        <taxon>Alphaproteobacteria</taxon>
        <taxon>Rhodobacterales</taxon>
        <taxon>Paracoccaceae</taxon>
        <taxon>Albidovulum</taxon>
    </lineage>
</organism>
<evidence type="ECO:0000313" key="4">
    <source>
        <dbReference type="EMBL" id="SPH23701.1"/>
    </source>
</evidence>